<comment type="subcellular location">
    <subcellularLocation>
        <location evidence="1 8">Cytoplasm</location>
    </subcellularLocation>
</comment>
<name>R7ZLP1_9BACT</name>
<comment type="catalytic activity">
    <reaction evidence="7 8">
        <text>D-arabinose 5-phosphate + phosphoenolpyruvate + H2O = 3-deoxy-alpha-D-manno-2-octulosonate-8-phosphate + phosphate</text>
        <dbReference type="Rhea" id="RHEA:14053"/>
        <dbReference type="ChEBI" id="CHEBI:15377"/>
        <dbReference type="ChEBI" id="CHEBI:43474"/>
        <dbReference type="ChEBI" id="CHEBI:57693"/>
        <dbReference type="ChEBI" id="CHEBI:58702"/>
        <dbReference type="ChEBI" id="CHEBI:85985"/>
        <dbReference type="EC" id="2.5.1.55"/>
    </reaction>
</comment>
<dbReference type="EC" id="2.5.1.55" evidence="8"/>
<dbReference type="AlphaFoldDB" id="R7ZLP1"/>
<dbReference type="PANTHER" id="PTHR21057">
    <property type="entry name" value="PHOSPHO-2-DEHYDRO-3-DEOXYHEPTONATE ALDOLASE"/>
    <property type="match status" value="1"/>
</dbReference>
<keyword evidence="8" id="KW-0448">Lipopolysaccharide biosynthesis</keyword>
<comment type="pathway">
    <text evidence="2">Bacterial outer membrane biogenesis; lipopolysaccharide biosynthesis.</text>
</comment>
<protein>
    <recommendedName>
        <fullName evidence="8">2-dehydro-3-deoxyphosphooctonate aldolase</fullName>
        <ecNumber evidence="8">2.5.1.55</ecNumber>
    </recommendedName>
    <alternativeName>
        <fullName evidence="8">3-deoxy-D-manno-octulosonic acid 8-phosphate synthase</fullName>
    </alternativeName>
    <alternativeName>
        <fullName evidence="8">KDO-8-phosphate synthase</fullName>
        <shortName evidence="8">KDO 8-P synthase</shortName>
        <shortName evidence="8">KDOPS</shortName>
    </alternativeName>
    <alternativeName>
        <fullName evidence="8">Phospho-2-dehydro-3-deoxyoctonate aldolase</fullName>
    </alternativeName>
</protein>
<reference evidence="10 11" key="1">
    <citation type="submission" date="2013-02" db="EMBL/GenBank/DDBJ databases">
        <title>A novel strain isolated from Lonar lake, Maharashtra, India.</title>
        <authorList>
            <person name="Singh A."/>
        </authorList>
    </citation>
    <scope>NUCLEOTIDE SEQUENCE [LARGE SCALE GENOMIC DNA]</scope>
    <source>
        <strain evidence="10 11">AK24</strain>
    </source>
</reference>
<dbReference type="STRING" id="1232681.ADIS_4505"/>
<keyword evidence="11" id="KW-1185">Reference proteome</keyword>
<dbReference type="SUPFAM" id="SSF51569">
    <property type="entry name" value="Aldolase"/>
    <property type="match status" value="1"/>
</dbReference>
<accession>R7ZLP1</accession>
<organism evidence="10 11">
    <name type="scientific">Lunatimonas lonarensis</name>
    <dbReference type="NCBI Taxonomy" id="1232681"/>
    <lineage>
        <taxon>Bacteria</taxon>
        <taxon>Pseudomonadati</taxon>
        <taxon>Bacteroidota</taxon>
        <taxon>Cytophagia</taxon>
        <taxon>Cytophagales</taxon>
        <taxon>Cyclobacteriaceae</taxon>
    </lineage>
</organism>
<proteinExistence type="inferred from homology"/>
<dbReference type="UniPathway" id="UPA00030"/>
<evidence type="ECO:0000313" key="10">
    <source>
        <dbReference type="EMBL" id="EON75016.1"/>
    </source>
</evidence>
<dbReference type="PATRIC" id="fig|1288963.3.peg.4494"/>
<dbReference type="Proteomes" id="UP000013909">
    <property type="component" value="Unassembled WGS sequence"/>
</dbReference>
<comment type="pathway">
    <text evidence="3 8">Carbohydrate biosynthesis; 3-deoxy-D-manno-octulosonate biosynthesis; 3-deoxy-D-manno-octulosonate from D-ribulose 5-phosphate: step 2/3.</text>
</comment>
<dbReference type="InterPro" id="IPR013785">
    <property type="entry name" value="Aldolase_TIM"/>
</dbReference>
<keyword evidence="6 8" id="KW-0808">Transferase</keyword>
<sequence length="268" mass="29254">MYLGGEIPVLFAGPCAVESLDTCLEIGEALKILAADLGFLYVFKASFDKANRTSSSSFRGLGMDRALSILSEVGKRLQVPLLTDIHESYQADPVAQVVDVLQIPAYLCRQTDLLLAAAETGKAVKVKRGQFMAPEDMRYAVEKIRGTGNDEVCLTERGFALGYHNLVVDMRALPVMRAFAPVVFDVTHSVQQPGGLGGSSGGQRHFAPYLARAAAAVGVDGFFIETHPKPDMAMSDGPNMVPLHQMESFLRMLKETWEIGRKFEEIQV</sequence>
<gene>
    <name evidence="8" type="primary">kdsA</name>
    <name evidence="10" type="ORF">ADIS_4505</name>
</gene>
<dbReference type="InterPro" id="IPR006269">
    <property type="entry name" value="KDO8P_synthase"/>
</dbReference>
<evidence type="ECO:0000313" key="11">
    <source>
        <dbReference type="Proteomes" id="UP000013909"/>
    </source>
</evidence>
<evidence type="ECO:0000256" key="2">
    <source>
        <dbReference type="ARBA" id="ARBA00004756"/>
    </source>
</evidence>
<dbReference type="Pfam" id="PF00793">
    <property type="entry name" value="DAHP_synth_1"/>
    <property type="match status" value="1"/>
</dbReference>
<dbReference type="UniPathway" id="UPA00357">
    <property type="reaction ID" value="UER00474"/>
</dbReference>
<evidence type="ECO:0000256" key="6">
    <source>
        <dbReference type="ARBA" id="ARBA00022679"/>
    </source>
</evidence>
<feature type="domain" description="DAHP synthetase I/KDSA" evidence="9">
    <location>
        <begin position="6"/>
        <end position="258"/>
    </location>
</feature>
<evidence type="ECO:0000256" key="5">
    <source>
        <dbReference type="ARBA" id="ARBA00022490"/>
    </source>
</evidence>
<dbReference type="EMBL" id="AQHR01000112">
    <property type="protein sequence ID" value="EON75016.1"/>
    <property type="molecule type" value="Genomic_DNA"/>
</dbReference>
<dbReference type="GO" id="GO:0019294">
    <property type="term" value="P:keto-3-deoxy-D-manno-octulosonic acid biosynthetic process"/>
    <property type="evidence" value="ECO:0007669"/>
    <property type="project" value="UniProtKB-UniRule"/>
</dbReference>
<dbReference type="NCBIfam" id="TIGR01362">
    <property type="entry name" value="KDO8P_synth"/>
    <property type="match status" value="1"/>
</dbReference>
<dbReference type="GO" id="GO:0008676">
    <property type="term" value="F:3-deoxy-8-phosphooctulonate synthase activity"/>
    <property type="evidence" value="ECO:0007669"/>
    <property type="project" value="UniProtKB-UniRule"/>
</dbReference>
<keyword evidence="5 8" id="KW-0963">Cytoplasm</keyword>
<evidence type="ECO:0000256" key="3">
    <source>
        <dbReference type="ARBA" id="ARBA00004845"/>
    </source>
</evidence>
<dbReference type="GO" id="GO:0005737">
    <property type="term" value="C:cytoplasm"/>
    <property type="evidence" value="ECO:0007669"/>
    <property type="project" value="UniProtKB-SubCell"/>
</dbReference>
<evidence type="ECO:0000256" key="1">
    <source>
        <dbReference type="ARBA" id="ARBA00004496"/>
    </source>
</evidence>
<evidence type="ECO:0000256" key="8">
    <source>
        <dbReference type="HAMAP-Rule" id="MF_00056"/>
    </source>
</evidence>
<evidence type="ECO:0000256" key="7">
    <source>
        <dbReference type="ARBA" id="ARBA00049112"/>
    </source>
</evidence>
<comment type="caution">
    <text evidence="10">The sequence shown here is derived from an EMBL/GenBank/DDBJ whole genome shotgun (WGS) entry which is preliminary data.</text>
</comment>
<dbReference type="NCBIfam" id="NF003543">
    <property type="entry name" value="PRK05198.1"/>
    <property type="match status" value="1"/>
</dbReference>
<evidence type="ECO:0000256" key="4">
    <source>
        <dbReference type="ARBA" id="ARBA00010499"/>
    </source>
</evidence>
<comment type="similarity">
    <text evidence="4 8">Belongs to the KdsA family.</text>
</comment>
<dbReference type="InterPro" id="IPR006218">
    <property type="entry name" value="DAHP1/KDSA"/>
</dbReference>
<dbReference type="Gene3D" id="3.20.20.70">
    <property type="entry name" value="Aldolase class I"/>
    <property type="match status" value="1"/>
</dbReference>
<evidence type="ECO:0000259" key="9">
    <source>
        <dbReference type="Pfam" id="PF00793"/>
    </source>
</evidence>
<dbReference type="HAMAP" id="MF_00056">
    <property type="entry name" value="KDO8P_synth"/>
    <property type="match status" value="1"/>
</dbReference>